<gene>
    <name evidence="3" type="ORF">L21SP2_2570</name>
</gene>
<dbReference type="PANTHER" id="PTHR30024">
    <property type="entry name" value="ALIPHATIC SULFONATES-BINDING PROTEIN-RELATED"/>
    <property type="match status" value="1"/>
</dbReference>
<dbReference type="SUPFAM" id="SSF53850">
    <property type="entry name" value="Periplasmic binding protein-like II"/>
    <property type="match status" value="1"/>
</dbReference>
<dbReference type="AlphaFoldDB" id="V5WJB5"/>
<evidence type="ECO:0000313" key="4">
    <source>
        <dbReference type="Proteomes" id="UP000018680"/>
    </source>
</evidence>
<organism evidence="3 4">
    <name type="scientific">Salinispira pacifica</name>
    <dbReference type="NCBI Taxonomy" id="1307761"/>
    <lineage>
        <taxon>Bacteria</taxon>
        <taxon>Pseudomonadati</taxon>
        <taxon>Spirochaetota</taxon>
        <taxon>Spirochaetia</taxon>
        <taxon>Spirochaetales</taxon>
        <taxon>Spirochaetaceae</taxon>
        <taxon>Salinispira</taxon>
    </lineage>
</organism>
<dbReference type="EMBL" id="CP006939">
    <property type="protein sequence ID" value="AHC15922.1"/>
    <property type="molecule type" value="Genomic_DNA"/>
</dbReference>
<dbReference type="PANTHER" id="PTHR30024:SF46">
    <property type="entry name" value="ABC TRANSPORTER, SUBSTRATE-BINDING LIPOPROTEIN"/>
    <property type="match status" value="1"/>
</dbReference>
<feature type="chain" id="PRO_5004741951" description="ABC transporter substrate-binding protein" evidence="2">
    <location>
        <begin position="21"/>
        <end position="303"/>
    </location>
</feature>
<proteinExistence type="predicted"/>
<evidence type="ECO:0008006" key="5">
    <source>
        <dbReference type="Google" id="ProtNLM"/>
    </source>
</evidence>
<feature type="signal peptide" evidence="2">
    <location>
        <begin position="1"/>
        <end position="20"/>
    </location>
</feature>
<dbReference type="RefSeq" id="WP_024268824.1">
    <property type="nucleotide sequence ID" value="NC_023035.1"/>
</dbReference>
<dbReference type="HOGENOM" id="CLU_893276_0_0_12"/>
<reference evidence="3 4" key="1">
    <citation type="journal article" date="2015" name="Stand. Genomic Sci.">
        <title>Complete genome sequence and description of Salinispira pacifica gen. nov., sp. nov., a novel spirochaete isolated form a hypersaline microbial mat.</title>
        <authorList>
            <person name="Ben Hania W."/>
            <person name="Joseph M."/>
            <person name="Schumann P."/>
            <person name="Bunk B."/>
            <person name="Fiebig A."/>
            <person name="Sproer C."/>
            <person name="Klenk H.P."/>
            <person name="Fardeau M.L."/>
            <person name="Spring S."/>
        </authorList>
    </citation>
    <scope>NUCLEOTIDE SEQUENCE [LARGE SCALE GENOMIC DNA]</scope>
    <source>
        <strain evidence="3 4">L21-RPul-D2</strain>
    </source>
</reference>
<accession>V5WJB5</accession>
<dbReference type="Gene3D" id="3.40.190.10">
    <property type="entry name" value="Periplasmic binding protein-like II"/>
    <property type="match status" value="2"/>
</dbReference>
<keyword evidence="1" id="KW-0175">Coiled coil</keyword>
<evidence type="ECO:0000256" key="2">
    <source>
        <dbReference type="SAM" id="SignalP"/>
    </source>
</evidence>
<dbReference type="Proteomes" id="UP000018680">
    <property type="component" value="Chromosome"/>
</dbReference>
<keyword evidence="4" id="KW-1185">Reference proteome</keyword>
<sequence length="303" mass="33099">MNKNIASFMLAAVFSAVLFASPSPETDGQISMAYPKTISSIPFLELAERHPGDYEGRDFTDHPQALGQLLNGEIDLLASGFTVGYTRYQAAGDIRYLFGHVWGISSIMTSSEISGLEELSGGSIYVPFEGSPIEVQISALLEELGLADEIELSYAPFPQAAGLLVQGKADAAVLVEPIASKLEASGNAFRFQTIQDSYALLSGGEMRSPQVSVFALEATAARVSDELEQLQDRLSRITAEIVEDPAYYGNKYAEYFELPAPVIQRGLQQALFDFPGEEEEVELIQLYSRIMNIEDPGAEFHTY</sequence>
<protein>
    <recommendedName>
        <fullName evidence="5">ABC transporter substrate-binding protein</fullName>
    </recommendedName>
</protein>
<dbReference type="STRING" id="1307761.L21SP2_2570"/>
<feature type="coiled-coil region" evidence="1">
    <location>
        <begin position="213"/>
        <end position="240"/>
    </location>
</feature>
<evidence type="ECO:0000256" key="1">
    <source>
        <dbReference type="SAM" id="Coils"/>
    </source>
</evidence>
<dbReference type="eggNOG" id="COG0715">
    <property type="taxonomic scope" value="Bacteria"/>
</dbReference>
<keyword evidence="2" id="KW-0732">Signal</keyword>
<dbReference type="KEGG" id="slr:L21SP2_2570"/>
<evidence type="ECO:0000313" key="3">
    <source>
        <dbReference type="EMBL" id="AHC15922.1"/>
    </source>
</evidence>
<name>V5WJB5_9SPIO</name>